<keyword evidence="8" id="KW-1133">Transmembrane helix</keyword>
<keyword evidence="11" id="KW-1185">Reference proteome</keyword>
<gene>
    <name evidence="10" type="primary">pknB_16</name>
    <name evidence="10" type="ORF">Q31a_41150</name>
</gene>
<organism evidence="10 11">
    <name type="scientific">Aureliella helgolandensis</name>
    <dbReference type="NCBI Taxonomy" id="2527968"/>
    <lineage>
        <taxon>Bacteria</taxon>
        <taxon>Pseudomonadati</taxon>
        <taxon>Planctomycetota</taxon>
        <taxon>Planctomycetia</taxon>
        <taxon>Pirellulales</taxon>
        <taxon>Pirellulaceae</taxon>
        <taxon>Aureliella</taxon>
    </lineage>
</organism>
<evidence type="ECO:0000259" key="9">
    <source>
        <dbReference type="PROSITE" id="PS50011"/>
    </source>
</evidence>
<dbReference type="SMART" id="SM00220">
    <property type="entry name" value="S_TKc"/>
    <property type="match status" value="1"/>
</dbReference>
<dbReference type="KEGG" id="ahel:Q31a_41150"/>
<dbReference type="InterPro" id="IPR000719">
    <property type="entry name" value="Prot_kinase_dom"/>
</dbReference>
<dbReference type="InterPro" id="IPR011047">
    <property type="entry name" value="Quinoprotein_ADH-like_sf"/>
</dbReference>
<evidence type="ECO:0000256" key="2">
    <source>
        <dbReference type="ARBA" id="ARBA00022741"/>
    </source>
</evidence>
<dbReference type="PANTHER" id="PTHR43289:SF6">
    <property type="entry name" value="SERINE_THREONINE-PROTEIN KINASE NEKL-3"/>
    <property type="match status" value="1"/>
</dbReference>
<evidence type="ECO:0000256" key="6">
    <source>
        <dbReference type="PROSITE-ProRule" id="PRU10141"/>
    </source>
</evidence>
<evidence type="ECO:0000256" key="5">
    <source>
        <dbReference type="PROSITE-ProRule" id="PRU00339"/>
    </source>
</evidence>
<dbReference type="CDD" id="cd14014">
    <property type="entry name" value="STKc_PknB_like"/>
    <property type="match status" value="1"/>
</dbReference>
<dbReference type="Gene3D" id="1.10.510.10">
    <property type="entry name" value="Transferase(Phosphotransferase) domain 1"/>
    <property type="match status" value="1"/>
</dbReference>
<feature type="binding site" evidence="6">
    <location>
        <position position="149"/>
    </location>
    <ligand>
        <name>ATP</name>
        <dbReference type="ChEBI" id="CHEBI:30616"/>
    </ligand>
</feature>
<feature type="coiled-coil region" evidence="7">
    <location>
        <begin position="485"/>
        <end position="519"/>
    </location>
</feature>
<evidence type="ECO:0000256" key="1">
    <source>
        <dbReference type="ARBA" id="ARBA00022679"/>
    </source>
</evidence>
<dbReference type="GO" id="GO:0004674">
    <property type="term" value="F:protein serine/threonine kinase activity"/>
    <property type="evidence" value="ECO:0007669"/>
    <property type="project" value="UniProtKB-EC"/>
</dbReference>
<name>A0A518GB02_9BACT</name>
<keyword evidence="8" id="KW-0812">Transmembrane</keyword>
<keyword evidence="2 6" id="KW-0547">Nucleotide-binding</keyword>
<dbReference type="InterPro" id="IPR011009">
    <property type="entry name" value="Kinase-like_dom_sf"/>
</dbReference>
<dbReference type="RefSeq" id="WP_197355395.1">
    <property type="nucleotide sequence ID" value="NZ_CP036298.1"/>
</dbReference>
<dbReference type="InterPro" id="IPR008271">
    <property type="entry name" value="Ser/Thr_kinase_AS"/>
</dbReference>
<keyword evidence="1 10" id="KW-0808">Transferase</keyword>
<dbReference type="SUPFAM" id="SSF81901">
    <property type="entry name" value="HCP-like"/>
    <property type="match status" value="1"/>
</dbReference>
<dbReference type="InterPro" id="IPR019734">
    <property type="entry name" value="TPR_rpt"/>
</dbReference>
<evidence type="ECO:0000313" key="10">
    <source>
        <dbReference type="EMBL" id="QDV25788.1"/>
    </source>
</evidence>
<dbReference type="SMART" id="SM00028">
    <property type="entry name" value="TPR"/>
    <property type="match status" value="2"/>
</dbReference>
<dbReference type="SUPFAM" id="SSF50998">
    <property type="entry name" value="Quinoprotein alcohol dehydrogenase-like"/>
    <property type="match status" value="1"/>
</dbReference>
<protein>
    <submittedName>
        <fullName evidence="10">Serine/threonine-protein kinase PknB</fullName>
        <ecNumber evidence="10">2.7.11.1</ecNumber>
    </submittedName>
</protein>
<keyword evidence="3 10" id="KW-0418">Kinase</keyword>
<evidence type="ECO:0000256" key="8">
    <source>
        <dbReference type="SAM" id="Phobius"/>
    </source>
</evidence>
<dbReference type="PROSITE" id="PS00107">
    <property type="entry name" value="PROTEIN_KINASE_ATP"/>
    <property type="match status" value="1"/>
</dbReference>
<reference evidence="10 11" key="1">
    <citation type="submission" date="2019-02" db="EMBL/GenBank/DDBJ databases">
        <title>Deep-cultivation of Planctomycetes and their phenomic and genomic characterization uncovers novel biology.</title>
        <authorList>
            <person name="Wiegand S."/>
            <person name="Jogler M."/>
            <person name="Boedeker C."/>
            <person name="Pinto D."/>
            <person name="Vollmers J."/>
            <person name="Rivas-Marin E."/>
            <person name="Kohn T."/>
            <person name="Peeters S.H."/>
            <person name="Heuer A."/>
            <person name="Rast P."/>
            <person name="Oberbeckmann S."/>
            <person name="Bunk B."/>
            <person name="Jeske O."/>
            <person name="Meyerdierks A."/>
            <person name="Storesund J.E."/>
            <person name="Kallscheuer N."/>
            <person name="Luecker S."/>
            <person name="Lage O.M."/>
            <person name="Pohl T."/>
            <person name="Merkel B.J."/>
            <person name="Hornburger P."/>
            <person name="Mueller R.-W."/>
            <person name="Bruemmer F."/>
            <person name="Labrenz M."/>
            <person name="Spormann A.M."/>
            <person name="Op den Camp H."/>
            <person name="Overmann J."/>
            <person name="Amann R."/>
            <person name="Jetten M.S.M."/>
            <person name="Mascher T."/>
            <person name="Medema M.H."/>
            <person name="Devos D.P."/>
            <person name="Kaster A.-K."/>
            <person name="Ovreas L."/>
            <person name="Rohde M."/>
            <person name="Galperin M.Y."/>
            <person name="Jogler C."/>
        </authorList>
    </citation>
    <scope>NUCLEOTIDE SEQUENCE [LARGE SCALE GENOMIC DNA]</scope>
    <source>
        <strain evidence="10 11">Q31a</strain>
    </source>
</reference>
<dbReference type="PROSITE" id="PS50005">
    <property type="entry name" value="TPR"/>
    <property type="match status" value="1"/>
</dbReference>
<feature type="transmembrane region" description="Helical" evidence="8">
    <location>
        <begin position="441"/>
        <end position="465"/>
    </location>
</feature>
<dbReference type="InterPro" id="IPR001680">
    <property type="entry name" value="WD40_rpt"/>
</dbReference>
<dbReference type="SUPFAM" id="SSF56112">
    <property type="entry name" value="Protein kinase-like (PK-like)"/>
    <property type="match status" value="1"/>
</dbReference>
<proteinExistence type="predicted"/>
<evidence type="ECO:0000256" key="3">
    <source>
        <dbReference type="ARBA" id="ARBA00022777"/>
    </source>
</evidence>
<dbReference type="Pfam" id="PF00069">
    <property type="entry name" value="Pkinase"/>
    <property type="match status" value="1"/>
</dbReference>
<dbReference type="Pfam" id="PF13181">
    <property type="entry name" value="TPR_8"/>
    <property type="match status" value="1"/>
</dbReference>
<dbReference type="Gene3D" id="3.30.200.20">
    <property type="entry name" value="Phosphorylase Kinase, domain 1"/>
    <property type="match status" value="1"/>
</dbReference>
<dbReference type="PROSITE" id="PS00108">
    <property type="entry name" value="PROTEIN_KINASE_ST"/>
    <property type="match status" value="1"/>
</dbReference>
<dbReference type="InterPro" id="IPR011990">
    <property type="entry name" value="TPR-like_helical_dom_sf"/>
</dbReference>
<feature type="domain" description="Protein kinase" evidence="9">
    <location>
        <begin position="119"/>
        <end position="416"/>
    </location>
</feature>
<dbReference type="InterPro" id="IPR015943">
    <property type="entry name" value="WD40/YVTN_repeat-like_dom_sf"/>
</dbReference>
<dbReference type="PANTHER" id="PTHR43289">
    <property type="entry name" value="MITOGEN-ACTIVATED PROTEIN KINASE KINASE KINASE 20-RELATED"/>
    <property type="match status" value="1"/>
</dbReference>
<feature type="repeat" description="TPR" evidence="5">
    <location>
        <begin position="1310"/>
        <end position="1343"/>
    </location>
</feature>
<accession>A0A518GB02</accession>
<dbReference type="Gene3D" id="2.130.10.10">
    <property type="entry name" value="YVTN repeat-like/Quinoprotein amine dehydrogenase"/>
    <property type="match status" value="2"/>
</dbReference>
<dbReference type="EMBL" id="CP036298">
    <property type="protein sequence ID" value="QDV25788.1"/>
    <property type="molecule type" value="Genomic_DNA"/>
</dbReference>
<dbReference type="SUPFAM" id="SSF50978">
    <property type="entry name" value="WD40 repeat-like"/>
    <property type="match status" value="1"/>
</dbReference>
<dbReference type="Proteomes" id="UP000318017">
    <property type="component" value="Chromosome"/>
</dbReference>
<keyword evidence="4 6" id="KW-0067">ATP-binding</keyword>
<dbReference type="GO" id="GO:0005524">
    <property type="term" value="F:ATP binding"/>
    <property type="evidence" value="ECO:0007669"/>
    <property type="project" value="UniProtKB-UniRule"/>
</dbReference>
<keyword evidence="5" id="KW-0802">TPR repeat</keyword>
<evidence type="ECO:0000256" key="7">
    <source>
        <dbReference type="SAM" id="Coils"/>
    </source>
</evidence>
<dbReference type="InterPro" id="IPR036322">
    <property type="entry name" value="WD40_repeat_dom_sf"/>
</dbReference>
<dbReference type="PROSITE" id="PS50011">
    <property type="entry name" value="PROTEIN_KINASE_DOM"/>
    <property type="match status" value="1"/>
</dbReference>
<keyword evidence="8" id="KW-0472">Membrane</keyword>
<dbReference type="SMART" id="SM00320">
    <property type="entry name" value="WD40"/>
    <property type="match status" value="4"/>
</dbReference>
<evidence type="ECO:0000256" key="4">
    <source>
        <dbReference type="ARBA" id="ARBA00022840"/>
    </source>
</evidence>
<dbReference type="EC" id="2.7.11.1" evidence="10"/>
<dbReference type="InterPro" id="IPR017441">
    <property type="entry name" value="Protein_kinase_ATP_BS"/>
</dbReference>
<evidence type="ECO:0000313" key="11">
    <source>
        <dbReference type="Proteomes" id="UP000318017"/>
    </source>
</evidence>
<dbReference type="Gene3D" id="1.25.40.10">
    <property type="entry name" value="Tetratricopeptide repeat domain"/>
    <property type="match status" value="1"/>
</dbReference>
<keyword evidence="7" id="KW-0175">Coiled coil</keyword>
<sequence>MHSDDDQKLANANETAERIIDSIIDDFVEQVLANGRPDIEDACARYPEYADRIRSAAASLELLADNHGGLDGPSASDGLRNKISSELRRQNAPQLDPTLKSGQEPSIAYAKVRIPGERYRIREILGEGGFGVVYVAEQIEPVRRKVAIKVVKPGMGSKEVLARFEAERQALAMMDHPNVAKVLDGGATEDGRPYFVMELIRGIPITTFCTSQRMPMASRLKIFRDTCMAVQHAHIKGIIHRDIKPSNVLVTIRDDQPIAKVIDFGVAKALHSQLTDATIYTAFGQMIGTPLYMSPEQIQLSEQDVDTRSDIYSLGVLLYELLTGETPFTRETLAEKGIQEFRALVCESEPPRPSFRVSTLRASDDPTVVDQRRYETRELKLISGELDWVVLKALAKDRRRRYQFASEFAEDIDRFLAGSSVLACPPTLRYRMSKAIRRHRIAFAMTAAALMALLTISIGAVVFAFGQKKLASERMEFLVVKEQQRLDANQLADDAKNRMEKANVRLAQALVEQASARQEAGAVGYRETVDPLLKEAMAVDGNEEIRLRVRGILMEGMGDPLGNQLLSLEPEEVPEYHAENPTSPRKGKRYFTSSVHQPDRLSSDYDINVFEQADPAPSLIGNLDLRVSTPDQIAFSTNQKYIGAAGYDGFAVWSLPDCTTQVRIGGNRYSHIHFHPKLPMFVATQYGKGVELWSIEDCKRIASLSVSQIRHGYFDESGKRVICVQYSDAKRSGDQKLRREVLAWSFGVTPEKLTLAGTASGVADMRWSRDDQTLQIASEDEQLLTLDTESGELKSDSVKTGAVKRIAVSGDGRLTVLHSLGESYVLNQDREKISQFYTNYSAFAAAFTPDDSQLVAAGWGYSPGVWENSGLLQTYSVSRDAEGLRIMPNDVFRVAARRVAGLVIHPSGTEAAILCWDKPRPSATIFRWTLGESRLTKISTARYGYPSLEFIDGGEELVFLDANADLAVMDWPTGKVLRRTRLDTIRRTSPELTSDGMLSVSTKRMLACVHTETDRLSLVDLESGRVQYSLPREQSTVTRACFSGDGKRLAVALSNGQTNIWNLEAIESRLKQFGVWGLDETSGWQEASLLQAESESNGAQNVAGSTVQMKRLNAQADLVHAIRNASKGDTANAKSYWQKSRAPDPNGLEDPVLRARMLMTLCVYLGIAGDPETAHEVIQEAVRLDTGLPGVRAAEAQVLHHLGRHKAAVEAYRQAIKLDVPGSDVNHVPATTFLGLAKILWYFLPNDAIDEAEVIDLLERSIERDPGRFEAHQHLARVLSNARREDLRDPEKALQLARTALQAYSGNVDAYLLATLGMAQYRNGNFEDAIATVTKALEAKGDAQAPLKLFIAMAHWQLGNREESVANLADSMEQENLPNFEHVVSEAQQLIDAN</sequence>